<dbReference type="EMBL" id="CACVKT020005808">
    <property type="protein sequence ID" value="CAC5398041.1"/>
    <property type="molecule type" value="Genomic_DNA"/>
</dbReference>
<dbReference type="AlphaFoldDB" id="A0A6J8CQH3"/>
<evidence type="ECO:0000313" key="3">
    <source>
        <dbReference type="Proteomes" id="UP000507470"/>
    </source>
</evidence>
<reference evidence="2 3" key="1">
    <citation type="submission" date="2020-06" db="EMBL/GenBank/DDBJ databases">
        <authorList>
            <person name="Li R."/>
            <person name="Bekaert M."/>
        </authorList>
    </citation>
    <scope>NUCLEOTIDE SEQUENCE [LARGE SCALE GENOMIC DNA]</scope>
    <source>
        <strain evidence="3">wild</strain>
    </source>
</reference>
<dbReference type="Pfam" id="PF00024">
    <property type="entry name" value="PAN_1"/>
    <property type="match status" value="1"/>
</dbReference>
<keyword evidence="3" id="KW-1185">Reference proteome</keyword>
<accession>A0A6J8CQH3</accession>
<dbReference type="Proteomes" id="UP000507470">
    <property type="component" value="Unassembled WGS sequence"/>
</dbReference>
<feature type="domain" description="Apple" evidence="1">
    <location>
        <begin position="265"/>
        <end position="340"/>
    </location>
</feature>
<organism evidence="2 3">
    <name type="scientific">Mytilus coruscus</name>
    <name type="common">Sea mussel</name>
    <dbReference type="NCBI Taxonomy" id="42192"/>
    <lineage>
        <taxon>Eukaryota</taxon>
        <taxon>Metazoa</taxon>
        <taxon>Spiralia</taxon>
        <taxon>Lophotrochozoa</taxon>
        <taxon>Mollusca</taxon>
        <taxon>Bivalvia</taxon>
        <taxon>Autobranchia</taxon>
        <taxon>Pteriomorphia</taxon>
        <taxon>Mytilida</taxon>
        <taxon>Mytiloidea</taxon>
        <taxon>Mytilidae</taxon>
        <taxon>Mytilinae</taxon>
        <taxon>Mytilus</taxon>
    </lineage>
</organism>
<name>A0A6J8CQH3_MYTCO</name>
<dbReference type="PROSITE" id="PS50948">
    <property type="entry name" value="PAN"/>
    <property type="match status" value="1"/>
</dbReference>
<protein>
    <recommendedName>
        <fullName evidence="1">Apple domain-containing protein</fullName>
    </recommendedName>
</protein>
<proteinExistence type="predicted"/>
<sequence length="341" mass="39702">MSDQVSINSINECIHDIECSDGLQKDVDDLYNNFVDIMHNEMNNKLESRVKVLNGTNNKRRRFKKPWWNNKLTEKWNNVCEAEKNFLNSPHTCNTTKKEMRRIFIEKRKNFDKSVQQSKRQYWHRGQEELAKLSDIDSKQFWQKIGKIGIGNERQSNIPNEVVQDDGSITDNLDIVLDKWKNCFHNLPNQNVLLNIDNNCNKIENFEIRENIICNQLDEEISINEVFKVVMKAKNCKSPGIDLIQAELSIDPNTYTYPSFSRPNCHNGVFFNISGIRATTADVLSFEADSTMMCAMMCVENNECKGFTINKKTHKCNLLSQLNNHETTRNESWDIFILCSK</sequence>
<evidence type="ECO:0000259" key="1">
    <source>
        <dbReference type="PROSITE" id="PS50948"/>
    </source>
</evidence>
<dbReference type="InterPro" id="IPR003609">
    <property type="entry name" value="Pan_app"/>
</dbReference>
<dbReference type="Gene3D" id="3.50.4.10">
    <property type="entry name" value="Hepatocyte Growth Factor"/>
    <property type="match status" value="1"/>
</dbReference>
<evidence type="ECO:0000313" key="2">
    <source>
        <dbReference type="EMBL" id="CAC5398041.1"/>
    </source>
</evidence>
<dbReference type="OrthoDB" id="6154332at2759"/>
<gene>
    <name evidence="2" type="ORF">MCOR_32439</name>
</gene>